<name>A0ABD1UXD5_9LAMI</name>
<evidence type="ECO:0000256" key="1">
    <source>
        <dbReference type="SAM" id="MobiDB-lite"/>
    </source>
</evidence>
<dbReference type="PANTHER" id="PTHR34555:SF7">
    <property type="entry name" value="DUF3741 DOMAIN-CONTAINING PROTEIN"/>
    <property type="match status" value="1"/>
</dbReference>
<evidence type="ECO:0000313" key="3">
    <source>
        <dbReference type="Proteomes" id="UP001604277"/>
    </source>
</evidence>
<gene>
    <name evidence="2" type="ORF">Fot_22320</name>
</gene>
<dbReference type="AlphaFoldDB" id="A0ABD1UXD5"/>
<dbReference type="PANTHER" id="PTHR34555">
    <property type="entry name" value="INTEGRAL MEMBRANE HEMOLYSIN-III-LIKE PROTEIN"/>
    <property type="match status" value="1"/>
</dbReference>
<evidence type="ECO:0000313" key="2">
    <source>
        <dbReference type="EMBL" id="KAL2529719.1"/>
    </source>
</evidence>
<accession>A0ABD1UXD5</accession>
<proteinExistence type="predicted"/>
<dbReference type="EMBL" id="JBFOLJ010000006">
    <property type="protein sequence ID" value="KAL2529719.1"/>
    <property type="molecule type" value="Genomic_DNA"/>
</dbReference>
<reference evidence="3" key="1">
    <citation type="submission" date="2024-07" db="EMBL/GenBank/DDBJ databases">
        <title>Two chromosome-level genome assemblies of Korean endemic species Abeliophyllum distichum and Forsythia ovata (Oleaceae).</title>
        <authorList>
            <person name="Jang H."/>
        </authorList>
    </citation>
    <scope>NUCLEOTIDE SEQUENCE [LARGE SCALE GENOMIC DNA]</scope>
</reference>
<dbReference type="Proteomes" id="UP001604277">
    <property type="component" value="Unassembled WGS sequence"/>
</dbReference>
<protein>
    <submittedName>
        <fullName evidence="2">Uncharacterized protein</fullName>
    </submittedName>
</protein>
<comment type="caution">
    <text evidence="2">The sequence shown here is derived from an EMBL/GenBank/DDBJ whole genome shotgun (WGS) entry which is preliminary data.</text>
</comment>
<feature type="compositionally biased region" description="Low complexity" evidence="1">
    <location>
        <begin position="1"/>
        <end position="10"/>
    </location>
</feature>
<feature type="region of interest" description="Disordered" evidence="1">
    <location>
        <begin position="1"/>
        <end position="23"/>
    </location>
</feature>
<organism evidence="2 3">
    <name type="scientific">Forsythia ovata</name>
    <dbReference type="NCBI Taxonomy" id="205694"/>
    <lineage>
        <taxon>Eukaryota</taxon>
        <taxon>Viridiplantae</taxon>
        <taxon>Streptophyta</taxon>
        <taxon>Embryophyta</taxon>
        <taxon>Tracheophyta</taxon>
        <taxon>Spermatophyta</taxon>
        <taxon>Magnoliopsida</taxon>
        <taxon>eudicotyledons</taxon>
        <taxon>Gunneridae</taxon>
        <taxon>Pentapetalae</taxon>
        <taxon>asterids</taxon>
        <taxon>lamiids</taxon>
        <taxon>Lamiales</taxon>
        <taxon>Oleaceae</taxon>
        <taxon>Forsythieae</taxon>
        <taxon>Forsythia</taxon>
    </lineage>
</organism>
<sequence length="275" mass="30478">MINTESNGNGVSVGGTGSAPNDKQLPAALKKTALRDVQNENMRSINKQHESSPFGGGRPSGNAIKVCGTKRLTPERPSSSSHLYMACNGANENVMNARRRFEFELGRGRLQNMEKYSDIPQLRNASQLPLEIPQKQAHMRENHIHLVPVVAPNHITPVMAFSSCAPSVPSSLGKQSNITKAPVSDFLKVSPELPRKIDLKSSNEQLRTDRFIQLQKLLEQCDETSQRDYIQKLLKLSPAELSKHAVELEKRAIQLALEEGKDNLNILAFACFFIV</sequence>
<keyword evidence="3" id="KW-1185">Reference proteome</keyword>